<dbReference type="Proteomes" id="UP000241209">
    <property type="component" value="Unassembled WGS sequence"/>
</dbReference>
<comment type="caution">
    <text evidence="6">The sequence shown here is derived from an EMBL/GenBank/DDBJ whole genome shotgun (WGS) entry which is preliminary data.</text>
</comment>
<evidence type="ECO:0000313" key="6">
    <source>
        <dbReference type="EMBL" id="PTI29501.1"/>
    </source>
</evidence>
<dbReference type="InterPro" id="IPR058086">
    <property type="entry name" value="IsaB"/>
</dbReference>
<evidence type="ECO:0000256" key="1">
    <source>
        <dbReference type="ARBA" id="ARBA00004613"/>
    </source>
</evidence>
<gene>
    <name evidence="6" type="ORF">BU072_07485</name>
</gene>
<protein>
    <recommendedName>
        <fullName evidence="5">Immunodominant staphylococcal antigen B</fullName>
    </recommendedName>
</protein>
<dbReference type="AlphaFoldDB" id="A0A2T4PT41"/>
<dbReference type="NCBIfam" id="NF047686">
    <property type="entry name" value="IsaB_fam"/>
    <property type="match status" value="1"/>
</dbReference>
<comment type="similarity">
    <text evidence="4">Belongs to the IsaB family.</text>
</comment>
<evidence type="ECO:0000256" key="3">
    <source>
        <dbReference type="ARBA" id="ARBA00022729"/>
    </source>
</evidence>
<dbReference type="RefSeq" id="WP_107557051.1">
    <property type="nucleotide sequence ID" value="NZ_PZFK01000013.1"/>
</dbReference>
<evidence type="ECO:0000256" key="2">
    <source>
        <dbReference type="ARBA" id="ARBA00022525"/>
    </source>
</evidence>
<dbReference type="EMBL" id="PZFK01000013">
    <property type="protein sequence ID" value="PTI29501.1"/>
    <property type="molecule type" value="Genomic_DNA"/>
</dbReference>
<comment type="subcellular location">
    <subcellularLocation>
        <location evidence="1">Secreted</location>
    </subcellularLocation>
</comment>
<evidence type="ECO:0000256" key="4">
    <source>
        <dbReference type="ARBA" id="ARBA00093777"/>
    </source>
</evidence>
<organism evidence="6 7">
    <name type="scientific">Mammaliicoccus vitulinus</name>
    <dbReference type="NCBI Taxonomy" id="71237"/>
    <lineage>
        <taxon>Bacteria</taxon>
        <taxon>Bacillati</taxon>
        <taxon>Bacillota</taxon>
        <taxon>Bacilli</taxon>
        <taxon>Bacillales</taxon>
        <taxon>Staphylococcaceae</taxon>
        <taxon>Mammaliicoccus</taxon>
    </lineage>
</organism>
<reference evidence="6 7" key="1">
    <citation type="journal article" date="2016" name="Front. Microbiol.">
        <title>Comprehensive Phylogenetic Analysis of Bovine Non-aureus Staphylococci Species Based on Whole-Genome Sequencing.</title>
        <authorList>
            <person name="Naushad S."/>
            <person name="Barkema H.W."/>
            <person name="Luby C."/>
            <person name="Condas L.A."/>
            <person name="Nobrega D.B."/>
            <person name="Carson D.A."/>
            <person name="De Buck J."/>
        </authorList>
    </citation>
    <scope>NUCLEOTIDE SEQUENCE [LARGE SCALE GENOMIC DNA]</scope>
    <source>
        <strain evidence="6 7">SNUC 2204</strain>
    </source>
</reference>
<dbReference type="STRING" id="1167632.GCA_000286335_02170"/>
<evidence type="ECO:0000256" key="5">
    <source>
        <dbReference type="ARBA" id="ARBA00093792"/>
    </source>
</evidence>
<proteinExistence type="inferred from homology"/>
<keyword evidence="3" id="KW-0732">Signal</keyword>
<name>A0A2T4PT41_9STAP</name>
<accession>A0A2T4PT41</accession>
<evidence type="ECO:0000313" key="7">
    <source>
        <dbReference type="Proteomes" id="UP000241209"/>
    </source>
</evidence>
<keyword evidence="2" id="KW-0964">Secreted</keyword>
<sequence length="170" mass="19025">MNKVAKLTIATSISIGTIFGIIDIPSQNGNDVEAATTPYYQFKGYTGYDGSFILDSTFINALEYKNITMNGFKVVQPQLNDGGAFTHRTSYDQTFYFGDKHESEYAASVKFPVKKKHITQSQIINAYGNDYTIEETSNGKNYRFIVGGNIIIFTMDDNYVTEVNIGEDLE</sequence>